<dbReference type="RefSeq" id="XP_005821385.1">
    <property type="nucleotide sequence ID" value="XM_005821328.1"/>
</dbReference>
<dbReference type="HOGENOM" id="CLU_648039_0_0_1"/>
<reference evidence="2" key="3">
    <citation type="submission" date="2016-03" db="UniProtKB">
        <authorList>
            <consortium name="EnsemblProtists"/>
        </authorList>
    </citation>
    <scope>IDENTIFICATION</scope>
</reference>
<dbReference type="eggNOG" id="ENOG502ST3M">
    <property type="taxonomic scope" value="Eukaryota"/>
</dbReference>
<dbReference type="AlphaFoldDB" id="L1IEX8"/>
<keyword evidence="3" id="KW-1185">Reference proteome</keyword>
<dbReference type="PaxDb" id="55529-EKX34405"/>
<sequence>MSKSHHRAQGQGTPKNSSYLNETYALHYGLGQFRDPARIEFQLVTSEDDPDQSIVIAFHNAQSHVLETLPTVLNMSCGSTELLLVLDACTDSTQEMILGLINSSSFQETTIFTRVLLVVQPTPVWETSSENIGYRLSRATKAIISVQADMLVQEVCFNLAMYIPLRVFNDVFAVSARCAHGNSRAGRCGVKYNDPLPVHQHCDAKKSLAVRGTCNRGPLLWHAPSLRQLGFLDEDGFYQGDDDHDLIARAYSKLRMVAGYYFVDTYGPMRWGATRNPAPLSPPALAYRDMRLAARRRRAPVRYPRVSQTRLMLFLKVIFLPVWTDVWEQTADFVSEFQSNRSIALVAIDFGLERVWHRRIAGYEKILTVVRDDRGRVSDCRLLLHYLTRWKYVVSAGEFFMLCPHSTNATRSDPLLRLPGSAAC</sequence>
<dbReference type="Gene3D" id="3.90.550.10">
    <property type="entry name" value="Spore Coat Polysaccharide Biosynthesis Protein SpsA, Chain A"/>
    <property type="match status" value="1"/>
</dbReference>
<proteinExistence type="predicted"/>
<dbReference type="InterPro" id="IPR029044">
    <property type="entry name" value="Nucleotide-diphossugar_trans"/>
</dbReference>
<dbReference type="OrthoDB" id="10636683at2759"/>
<accession>L1IEX8</accession>
<protein>
    <recommendedName>
        <fullName evidence="4">Glycosyltransferase 2-like domain-containing protein</fullName>
    </recommendedName>
</protein>
<evidence type="ECO:0000313" key="3">
    <source>
        <dbReference type="Proteomes" id="UP000011087"/>
    </source>
</evidence>
<dbReference type="Proteomes" id="UP000011087">
    <property type="component" value="Unassembled WGS sequence"/>
</dbReference>
<evidence type="ECO:0000313" key="2">
    <source>
        <dbReference type="EnsemblProtists" id="EKX34405"/>
    </source>
</evidence>
<evidence type="ECO:0008006" key="4">
    <source>
        <dbReference type="Google" id="ProtNLM"/>
    </source>
</evidence>
<dbReference type="SUPFAM" id="SSF53448">
    <property type="entry name" value="Nucleotide-diphospho-sugar transferases"/>
    <property type="match status" value="1"/>
</dbReference>
<dbReference type="KEGG" id="gtt:GUITHDRAFT_119407"/>
<name>L1IEX8_GUITC</name>
<reference evidence="1 3" key="1">
    <citation type="journal article" date="2012" name="Nature">
        <title>Algal genomes reveal evolutionary mosaicism and the fate of nucleomorphs.</title>
        <authorList>
            <consortium name="DOE Joint Genome Institute"/>
            <person name="Curtis B.A."/>
            <person name="Tanifuji G."/>
            <person name="Burki F."/>
            <person name="Gruber A."/>
            <person name="Irimia M."/>
            <person name="Maruyama S."/>
            <person name="Arias M.C."/>
            <person name="Ball S.G."/>
            <person name="Gile G.H."/>
            <person name="Hirakawa Y."/>
            <person name="Hopkins J.F."/>
            <person name="Kuo A."/>
            <person name="Rensing S.A."/>
            <person name="Schmutz J."/>
            <person name="Symeonidi A."/>
            <person name="Elias M."/>
            <person name="Eveleigh R.J."/>
            <person name="Herman E.K."/>
            <person name="Klute M.J."/>
            <person name="Nakayama T."/>
            <person name="Obornik M."/>
            <person name="Reyes-Prieto A."/>
            <person name="Armbrust E.V."/>
            <person name="Aves S.J."/>
            <person name="Beiko R.G."/>
            <person name="Coutinho P."/>
            <person name="Dacks J.B."/>
            <person name="Durnford D.G."/>
            <person name="Fast N.M."/>
            <person name="Green B.R."/>
            <person name="Grisdale C.J."/>
            <person name="Hempel F."/>
            <person name="Henrissat B."/>
            <person name="Hoppner M.P."/>
            <person name="Ishida K."/>
            <person name="Kim E."/>
            <person name="Koreny L."/>
            <person name="Kroth P.G."/>
            <person name="Liu Y."/>
            <person name="Malik S.B."/>
            <person name="Maier U.G."/>
            <person name="McRose D."/>
            <person name="Mock T."/>
            <person name="Neilson J.A."/>
            <person name="Onodera N.T."/>
            <person name="Poole A.M."/>
            <person name="Pritham E.J."/>
            <person name="Richards T.A."/>
            <person name="Rocap G."/>
            <person name="Roy S.W."/>
            <person name="Sarai C."/>
            <person name="Schaack S."/>
            <person name="Shirato S."/>
            <person name="Slamovits C.H."/>
            <person name="Spencer D.F."/>
            <person name="Suzuki S."/>
            <person name="Worden A.Z."/>
            <person name="Zauner S."/>
            <person name="Barry K."/>
            <person name="Bell C."/>
            <person name="Bharti A.K."/>
            <person name="Crow J.A."/>
            <person name="Grimwood J."/>
            <person name="Kramer R."/>
            <person name="Lindquist E."/>
            <person name="Lucas S."/>
            <person name="Salamov A."/>
            <person name="McFadden G.I."/>
            <person name="Lane C.E."/>
            <person name="Keeling P.J."/>
            <person name="Gray M.W."/>
            <person name="Grigoriev I.V."/>
            <person name="Archibald J.M."/>
        </authorList>
    </citation>
    <scope>NUCLEOTIDE SEQUENCE</scope>
    <source>
        <strain evidence="1 3">CCMP2712</strain>
    </source>
</reference>
<organism evidence="1">
    <name type="scientific">Guillardia theta (strain CCMP2712)</name>
    <name type="common">Cryptophyte</name>
    <dbReference type="NCBI Taxonomy" id="905079"/>
    <lineage>
        <taxon>Eukaryota</taxon>
        <taxon>Cryptophyceae</taxon>
        <taxon>Pyrenomonadales</taxon>
        <taxon>Geminigeraceae</taxon>
        <taxon>Guillardia</taxon>
    </lineage>
</organism>
<dbReference type="EnsemblProtists" id="EKX34405">
    <property type="protein sequence ID" value="EKX34405"/>
    <property type="gene ID" value="GUITHDRAFT_119407"/>
</dbReference>
<reference evidence="3" key="2">
    <citation type="submission" date="2012-11" db="EMBL/GenBank/DDBJ databases">
        <authorList>
            <person name="Kuo A."/>
            <person name="Curtis B.A."/>
            <person name="Tanifuji G."/>
            <person name="Burki F."/>
            <person name="Gruber A."/>
            <person name="Irimia M."/>
            <person name="Maruyama S."/>
            <person name="Arias M.C."/>
            <person name="Ball S.G."/>
            <person name="Gile G.H."/>
            <person name="Hirakawa Y."/>
            <person name="Hopkins J.F."/>
            <person name="Rensing S.A."/>
            <person name="Schmutz J."/>
            <person name="Symeonidi A."/>
            <person name="Elias M."/>
            <person name="Eveleigh R.J."/>
            <person name="Herman E.K."/>
            <person name="Klute M.J."/>
            <person name="Nakayama T."/>
            <person name="Obornik M."/>
            <person name="Reyes-Prieto A."/>
            <person name="Armbrust E.V."/>
            <person name="Aves S.J."/>
            <person name="Beiko R.G."/>
            <person name="Coutinho P."/>
            <person name="Dacks J.B."/>
            <person name="Durnford D.G."/>
            <person name="Fast N.M."/>
            <person name="Green B.R."/>
            <person name="Grisdale C."/>
            <person name="Hempe F."/>
            <person name="Henrissat B."/>
            <person name="Hoppner M.P."/>
            <person name="Ishida K.-I."/>
            <person name="Kim E."/>
            <person name="Koreny L."/>
            <person name="Kroth P.G."/>
            <person name="Liu Y."/>
            <person name="Malik S.-B."/>
            <person name="Maier U.G."/>
            <person name="McRose D."/>
            <person name="Mock T."/>
            <person name="Neilson J.A."/>
            <person name="Onodera N.T."/>
            <person name="Poole A.M."/>
            <person name="Pritham E.J."/>
            <person name="Richards T.A."/>
            <person name="Rocap G."/>
            <person name="Roy S.W."/>
            <person name="Sarai C."/>
            <person name="Schaack S."/>
            <person name="Shirato S."/>
            <person name="Slamovits C.H."/>
            <person name="Spencer D.F."/>
            <person name="Suzuki S."/>
            <person name="Worden A.Z."/>
            <person name="Zauner S."/>
            <person name="Barry K."/>
            <person name="Bell C."/>
            <person name="Bharti A.K."/>
            <person name="Crow J.A."/>
            <person name="Grimwood J."/>
            <person name="Kramer R."/>
            <person name="Lindquist E."/>
            <person name="Lucas S."/>
            <person name="Salamov A."/>
            <person name="McFadden G.I."/>
            <person name="Lane C.E."/>
            <person name="Keeling P.J."/>
            <person name="Gray M.W."/>
            <person name="Grigoriev I.V."/>
            <person name="Archibald J.M."/>
        </authorList>
    </citation>
    <scope>NUCLEOTIDE SEQUENCE</scope>
    <source>
        <strain evidence="3">CCMP2712</strain>
    </source>
</reference>
<dbReference type="GeneID" id="17291141"/>
<dbReference type="EMBL" id="JH993110">
    <property type="protein sequence ID" value="EKX34405.1"/>
    <property type="molecule type" value="Genomic_DNA"/>
</dbReference>
<evidence type="ECO:0000313" key="1">
    <source>
        <dbReference type="EMBL" id="EKX34405.1"/>
    </source>
</evidence>
<gene>
    <name evidence="1" type="ORF">GUITHDRAFT_119407</name>
</gene>